<dbReference type="InterPro" id="IPR011053">
    <property type="entry name" value="Single_hybrid_motif"/>
</dbReference>
<evidence type="ECO:0000313" key="6">
    <source>
        <dbReference type="Proteomes" id="UP001320898"/>
    </source>
</evidence>
<dbReference type="PROSITE" id="PS50968">
    <property type="entry name" value="BIOTINYL_LIPOYL"/>
    <property type="match status" value="1"/>
</dbReference>
<dbReference type="PROSITE" id="PS00189">
    <property type="entry name" value="LIPOYL"/>
    <property type="match status" value="1"/>
</dbReference>
<keyword evidence="6" id="KW-1185">Reference proteome</keyword>
<protein>
    <recommendedName>
        <fullName evidence="4">Lipoyl-binding domain-containing protein</fullName>
    </recommendedName>
</protein>
<accession>A0AAW5R893</accession>
<evidence type="ECO:0000256" key="2">
    <source>
        <dbReference type="ARBA" id="ARBA00022823"/>
    </source>
</evidence>
<dbReference type="Proteomes" id="UP001320898">
    <property type="component" value="Unassembled WGS sequence"/>
</dbReference>
<dbReference type="GO" id="GO:0045254">
    <property type="term" value="C:pyruvate dehydrogenase complex"/>
    <property type="evidence" value="ECO:0007669"/>
    <property type="project" value="InterPro"/>
</dbReference>
<dbReference type="AlphaFoldDB" id="A0AAW5R893"/>
<evidence type="ECO:0000313" key="5">
    <source>
        <dbReference type="EMBL" id="MCT8974600.1"/>
    </source>
</evidence>
<dbReference type="Gene3D" id="2.40.50.100">
    <property type="match status" value="1"/>
</dbReference>
<keyword evidence="2" id="KW-0450">Lipoyl</keyword>
<dbReference type="InterPro" id="IPR003016">
    <property type="entry name" value="2-oxoA_DH_lipoyl-BS"/>
</dbReference>
<sequence>MTHEVIMPALGMAQDTGLIVAWQKAPGDAVAAGDILFEVETDKSTVEVEAGHDGFVAALFAEAGEEAPVGSVIALISAEKPEQPIQASLSSTAAPEPVVATQTTPAAVPEDGPGDGPKSEPATAPAKKPVPAPTKPGGPILASPKARRLAAEQGLELGSLVAAGVPQPYHVADLETLKALPSAAAAAGGAASAHITARVAKGTFTDFLSWLDGQATHDAVWAAFAAASLRAVTGADALVVRVDHPVLGRSAVFADPDLGPLSAALPADTDAAPALILRDLTGSRITGGRFGAAGAPTLTVATAGDDLALTLDFAPDQLGTDAAIALLEGFAGRLDEPLRQLL</sequence>
<organism evidence="5 6">
    <name type="scientific">Microbaculum marinisediminis</name>
    <dbReference type="NCBI Taxonomy" id="2931392"/>
    <lineage>
        <taxon>Bacteria</taxon>
        <taxon>Pseudomonadati</taxon>
        <taxon>Pseudomonadota</taxon>
        <taxon>Alphaproteobacteria</taxon>
        <taxon>Hyphomicrobiales</taxon>
        <taxon>Tepidamorphaceae</taxon>
        <taxon>Microbaculum</taxon>
    </lineage>
</organism>
<evidence type="ECO:0000256" key="3">
    <source>
        <dbReference type="SAM" id="MobiDB-lite"/>
    </source>
</evidence>
<dbReference type="PANTHER" id="PTHR23151:SF90">
    <property type="entry name" value="DIHYDROLIPOYLLYSINE-RESIDUE ACETYLTRANSFERASE COMPONENT OF PYRUVATE DEHYDROGENASE COMPLEX, MITOCHONDRIAL-RELATED"/>
    <property type="match status" value="1"/>
</dbReference>
<dbReference type="PANTHER" id="PTHR23151">
    <property type="entry name" value="DIHYDROLIPOAMIDE ACETYL/SUCCINYL-TRANSFERASE-RELATED"/>
    <property type="match status" value="1"/>
</dbReference>
<dbReference type="InterPro" id="IPR000089">
    <property type="entry name" value="Biotin_lipoyl"/>
</dbReference>
<dbReference type="GO" id="GO:0006086">
    <property type="term" value="P:pyruvate decarboxylation to acetyl-CoA"/>
    <property type="evidence" value="ECO:0007669"/>
    <property type="project" value="InterPro"/>
</dbReference>
<dbReference type="SUPFAM" id="SSF51230">
    <property type="entry name" value="Single hybrid motif"/>
    <property type="match status" value="1"/>
</dbReference>
<dbReference type="Gene3D" id="4.10.320.10">
    <property type="entry name" value="E3-binding domain"/>
    <property type="match status" value="1"/>
</dbReference>
<gene>
    <name evidence="5" type="ORF">MUB46_22265</name>
</gene>
<dbReference type="GO" id="GO:0016746">
    <property type="term" value="F:acyltransferase activity"/>
    <property type="evidence" value="ECO:0007669"/>
    <property type="project" value="InterPro"/>
</dbReference>
<dbReference type="EMBL" id="JALIDZ010000013">
    <property type="protein sequence ID" value="MCT8974600.1"/>
    <property type="molecule type" value="Genomic_DNA"/>
</dbReference>
<name>A0AAW5R893_9HYPH</name>
<dbReference type="InterPro" id="IPR036625">
    <property type="entry name" value="E3-bd_dom_sf"/>
</dbReference>
<dbReference type="RefSeq" id="WP_261618186.1">
    <property type="nucleotide sequence ID" value="NZ_JALIDZ010000013.1"/>
</dbReference>
<reference evidence="5 6" key="1">
    <citation type="submission" date="2022-04" db="EMBL/GenBank/DDBJ databases">
        <authorList>
            <person name="Ye Y.-Q."/>
            <person name="Du Z.-J."/>
        </authorList>
    </citation>
    <scope>NUCLEOTIDE SEQUENCE [LARGE SCALE GENOMIC DNA]</scope>
    <source>
        <strain evidence="5 6">A6E488</strain>
    </source>
</reference>
<feature type="domain" description="Lipoyl-binding" evidence="4">
    <location>
        <begin position="2"/>
        <end position="77"/>
    </location>
</feature>
<proteinExistence type="predicted"/>
<comment type="caution">
    <text evidence="5">The sequence shown here is derived from an EMBL/GenBank/DDBJ whole genome shotgun (WGS) entry which is preliminary data.</text>
</comment>
<dbReference type="Pfam" id="PF00364">
    <property type="entry name" value="Biotin_lipoyl"/>
    <property type="match status" value="1"/>
</dbReference>
<feature type="region of interest" description="Disordered" evidence="3">
    <location>
        <begin position="86"/>
        <end position="146"/>
    </location>
</feature>
<comment type="cofactor">
    <cofactor evidence="1">
        <name>(R)-lipoate</name>
        <dbReference type="ChEBI" id="CHEBI:83088"/>
    </cofactor>
</comment>
<dbReference type="InterPro" id="IPR045257">
    <property type="entry name" value="E2/Pdx1"/>
</dbReference>
<evidence type="ECO:0000256" key="1">
    <source>
        <dbReference type="ARBA" id="ARBA00001938"/>
    </source>
</evidence>
<evidence type="ECO:0000259" key="4">
    <source>
        <dbReference type="PROSITE" id="PS50968"/>
    </source>
</evidence>
<dbReference type="CDD" id="cd06849">
    <property type="entry name" value="lipoyl_domain"/>
    <property type="match status" value="1"/>
</dbReference>